<name>A0ABQ6IWX9_9MICO</name>
<evidence type="ECO:0000256" key="2">
    <source>
        <dbReference type="SAM" id="Phobius"/>
    </source>
</evidence>
<keyword evidence="2" id="KW-0472">Membrane</keyword>
<feature type="region of interest" description="Disordered" evidence="1">
    <location>
        <begin position="81"/>
        <end position="121"/>
    </location>
</feature>
<keyword evidence="4" id="KW-1185">Reference proteome</keyword>
<evidence type="ECO:0000313" key="4">
    <source>
        <dbReference type="Proteomes" id="UP001157126"/>
    </source>
</evidence>
<keyword evidence="2" id="KW-1133">Transmembrane helix</keyword>
<reference evidence="4" key="1">
    <citation type="journal article" date="2019" name="Int. J. Syst. Evol. Microbiol.">
        <title>The Global Catalogue of Microorganisms (GCM) 10K type strain sequencing project: providing services to taxonomists for standard genome sequencing and annotation.</title>
        <authorList>
            <consortium name="The Broad Institute Genomics Platform"/>
            <consortium name="The Broad Institute Genome Sequencing Center for Infectious Disease"/>
            <person name="Wu L."/>
            <person name="Ma J."/>
        </authorList>
    </citation>
    <scope>NUCLEOTIDE SEQUENCE [LARGE SCALE GENOMIC DNA]</scope>
    <source>
        <strain evidence="4">NBRC 113072</strain>
    </source>
</reference>
<evidence type="ECO:0000256" key="1">
    <source>
        <dbReference type="SAM" id="MobiDB-lite"/>
    </source>
</evidence>
<accession>A0ABQ6IWX9</accession>
<comment type="caution">
    <text evidence="3">The sequence shown here is derived from an EMBL/GenBank/DDBJ whole genome shotgun (WGS) entry which is preliminary data.</text>
</comment>
<feature type="compositionally biased region" description="Low complexity" evidence="1">
    <location>
        <begin position="103"/>
        <end position="112"/>
    </location>
</feature>
<feature type="transmembrane region" description="Helical" evidence="2">
    <location>
        <begin position="143"/>
        <end position="163"/>
    </location>
</feature>
<evidence type="ECO:0008006" key="5">
    <source>
        <dbReference type="Google" id="ProtNLM"/>
    </source>
</evidence>
<dbReference type="Proteomes" id="UP001157126">
    <property type="component" value="Unassembled WGS sequence"/>
</dbReference>
<keyword evidence="2" id="KW-0812">Transmembrane</keyword>
<protein>
    <recommendedName>
        <fullName evidence="5">Pyrroloquinoline-quinone binding quinoprotein</fullName>
    </recommendedName>
</protein>
<proteinExistence type="predicted"/>
<gene>
    <name evidence="3" type="ORF">GCM10025883_45180</name>
</gene>
<dbReference type="EMBL" id="BSUO01000002">
    <property type="protein sequence ID" value="GMA42473.1"/>
    <property type="molecule type" value="Genomic_DNA"/>
</dbReference>
<organism evidence="3 4">
    <name type="scientific">Mobilicoccus caccae</name>
    <dbReference type="NCBI Taxonomy" id="1859295"/>
    <lineage>
        <taxon>Bacteria</taxon>
        <taxon>Bacillati</taxon>
        <taxon>Actinomycetota</taxon>
        <taxon>Actinomycetes</taxon>
        <taxon>Micrococcales</taxon>
        <taxon>Dermatophilaceae</taxon>
        <taxon>Mobilicoccus</taxon>
    </lineage>
</organism>
<sequence length="540" mass="55925">MATTPLIAITRTLTPSGQPEVTIDGRHVSPEPGESADQAALRAAARLADRAPGRVVHADMADEHGASWRVAIHADGSVLALPNDEQDEDPTTQLEAVSPAPAPLSLPDTTPAPRRHPTRHLAGATALTASLTGLRRRITKRQLSVAAVVLAALVVVGAIALAMHTMVSGDAPSQSATTAVAVTPGGEFPAGPPLEWAKSATWSSPVLMPEAKKVAVVDGTKVGIVTADRQVALVDDQGSTVWSHHLPGGTVRSPLTLTMIDNSRALAIHVGDRLAWWMVDDGTEGGVALPSETAPITWRGDTPLIGTSTDTVALIQAGQLATVKVPQGATAVSAWTDGHVNAGAPTGWWQLKPGQEAGNAHPWETPASKPETLTVIDAMGPAIATVHPSSTGKGLEVVIHQDTGDGIHRLMAGQVPGAKPGDALNWFPSSSRTWAIVATRPTSADKKAAEGRALVDLQRGTVTDLGGPLSVASVIADRAFGTINGQRVVVSPDAPTGLMSPSESVVEEVLGRNALVRSSSNGQERIWLLPPNPAVPTVKK</sequence>
<evidence type="ECO:0000313" key="3">
    <source>
        <dbReference type="EMBL" id="GMA42473.1"/>
    </source>
</evidence>